<dbReference type="InterPro" id="IPR036034">
    <property type="entry name" value="PDZ_sf"/>
</dbReference>
<dbReference type="InterPro" id="IPR001969">
    <property type="entry name" value="Aspartic_peptidase_AS"/>
</dbReference>
<dbReference type="InterPro" id="IPR021109">
    <property type="entry name" value="Peptidase_aspartic_dom_sf"/>
</dbReference>
<organism evidence="4 5">
    <name type="scientific">Rufibacter tibetensis</name>
    <dbReference type="NCBI Taxonomy" id="512763"/>
    <lineage>
        <taxon>Bacteria</taxon>
        <taxon>Pseudomonadati</taxon>
        <taxon>Bacteroidota</taxon>
        <taxon>Cytophagia</taxon>
        <taxon>Cytophagales</taxon>
        <taxon>Hymenobacteraceae</taxon>
        <taxon>Rufibacter</taxon>
    </lineage>
</organism>
<dbReference type="GO" id="GO:0004190">
    <property type="term" value="F:aspartic-type endopeptidase activity"/>
    <property type="evidence" value="ECO:0007669"/>
    <property type="project" value="InterPro"/>
</dbReference>
<name>A0A0P0C4D7_9BACT</name>
<evidence type="ECO:0000259" key="3">
    <source>
        <dbReference type="PROSITE" id="PS50175"/>
    </source>
</evidence>
<dbReference type="InterPro" id="IPR001478">
    <property type="entry name" value="PDZ"/>
</dbReference>
<dbReference type="Pfam" id="PF17820">
    <property type="entry name" value="PDZ_6"/>
    <property type="match status" value="1"/>
</dbReference>
<dbReference type="Pfam" id="PF13650">
    <property type="entry name" value="Asp_protease_2"/>
    <property type="match status" value="2"/>
</dbReference>
<dbReference type="PATRIC" id="fig|512763.3.peg.450"/>
<evidence type="ECO:0000313" key="5">
    <source>
        <dbReference type="Proteomes" id="UP000061382"/>
    </source>
</evidence>
<dbReference type="Gene3D" id="2.40.70.10">
    <property type="entry name" value="Acid Proteases"/>
    <property type="match status" value="2"/>
</dbReference>
<evidence type="ECO:0000313" key="4">
    <source>
        <dbReference type="EMBL" id="ALI97971.1"/>
    </source>
</evidence>
<dbReference type="SMART" id="SM00228">
    <property type="entry name" value="PDZ"/>
    <property type="match status" value="1"/>
</dbReference>
<dbReference type="SUPFAM" id="SSF50156">
    <property type="entry name" value="PDZ domain-like"/>
    <property type="match status" value="1"/>
</dbReference>
<keyword evidence="1" id="KW-0378">Hydrolase</keyword>
<dbReference type="Gene3D" id="2.30.42.10">
    <property type="match status" value="1"/>
</dbReference>
<evidence type="ECO:0008006" key="6">
    <source>
        <dbReference type="Google" id="ProtNLM"/>
    </source>
</evidence>
<dbReference type="AlphaFoldDB" id="A0A0P0C4D7"/>
<dbReference type="InterPro" id="IPR041489">
    <property type="entry name" value="PDZ_6"/>
</dbReference>
<reference evidence="4 5" key="1">
    <citation type="submission" date="2015-08" db="EMBL/GenBank/DDBJ databases">
        <title>Complete genome sequence of Rufibacter tibetensis strain 1351t, a radiation-resistant bacterium from tibet plateau.</title>
        <authorList>
            <person name="Dai J."/>
        </authorList>
    </citation>
    <scope>NUCLEOTIDE SEQUENCE [LARGE SCALE GENOMIC DNA]</scope>
    <source>
        <strain evidence="4 5">1351</strain>
    </source>
</reference>
<keyword evidence="5" id="KW-1185">Reference proteome</keyword>
<protein>
    <recommendedName>
        <fullName evidence="6">PDZ domain-containing protein</fullName>
    </recommendedName>
</protein>
<dbReference type="GO" id="GO:0006508">
    <property type="term" value="P:proteolysis"/>
    <property type="evidence" value="ECO:0007669"/>
    <property type="project" value="InterPro"/>
</dbReference>
<proteinExistence type="predicted"/>
<dbReference type="KEGG" id="rti:DC20_02010"/>
<gene>
    <name evidence="4" type="ORF">DC20_02010</name>
</gene>
<feature type="domain" description="Peptidase A2" evidence="3">
    <location>
        <begin position="50"/>
        <end position="86"/>
    </location>
</feature>
<accession>A0A0P0C4D7</accession>
<dbReference type="EMBL" id="CP012643">
    <property type="protein sequence ID" value="ALI97971.1"/>
    <property type="molecule type" value="Genomic_DNA"/>
</dbReference>
<dbReference type="PROSITE" id="PS00141">
    <property type="entry name" value="ASP_PROTEASE"/>
    <property type="match status" value="1"/>
</dbReference>
<dbReference type="PROSITE" id="PS50175">
    <property type="entry name" value="ASP_PROT_RETROV"/>
    <property type="match status" value="1"/>
</dbReference>
<dbReference type="RefSeq" id="WP_062542295.1">
    <property type="nucleotide sequence ID" value="NZ_CP012643.1"/>
</dbReference>
<dbReference type="STRING" id="512763.DC20_02010"/>
<dbReference type="PROSITE" id="PS50106">
    <property type="entry name" value="PDZ"/>
    <property type="match status" value="1"/>
</dbReference>
<dbReference type="Proteomes" id="UP000061382">
    <property type="component" value="Chromosome"/>
</dbReference>
<sequence length="403" mass="44812">MSSGVAFGQAASTEEGGLKFSFGRKKVRIPFELVHNLVIIPIQINNSKPLNFVVDTGVDRTLLMEMGVFDSITLNNIERLYLRGLGKGAGIEAILSSGNRLNFKGVEAKNQKVLVLEENIFNLSTRLGMEVNGIIGYPLFKDFVVEIDYDNRVLTLYKPGKYPEKKASKSTVIPLVIENAKPYVQVEATFTDGEVCPLRLIVDSGMSSSMLLYSPTFPEVKIPDKRIEAYLGRGLNGDIHGEIARLEALQLGPFTLKSPPASFPDTMSIRYALGMNNRNGNLGADVLQRFKVVFDYGNSRMLLRPNSRYKKPFYYNLSGLELVTPIPGFNFYTVSQVLPNSPAQRAGLEPGDAIISINGISCIEKSLGEVLHFFQTHPGRRLHLKVSRNYKPFETTLQLQDLI</sequence>
<evidence type="ECO:0000259" key="2">
    <source>
        <dbReference type="PROSITE" id="PS50106"/>
    </source>
</evidence>
<evidence type="ECO:0000256" key="1">
    <source>
        <dbReference type="ARBA" id="ARBA00022801"/>
    </source>
</evidence>
<feature type="domain" description="PDZ" evidence="2">
    <location>
        <begin position="334"/>
        <end position="364"/>
    </location>
</feature>
<dbReference type="InterPro" id="IPR001995">
    <property type="entry name" value="Peptidase_A2_cat"/>
</dbReference>